<dbReference type="AlphaFoldDB" id="A0A7G8Q4P8"/>
<sequence>MADNDNVLVPRKFIKRMQAAFNTYSYFSLAREAEEFLKQPAIEDVEWLKAMNKALDDSNKRLLALLAPTQETIPPYDWLEAPSWYVQLNRVWLEMSKARVVGQGHTVDDRTHCDWFNTINVALALSKGELKAISNDHE</sequence>
<keyword evidence="2" id="KW-1185">Reference proteome</keyword>
<organism evidence="1 2">
    <name type="scientific">Dyella telluris</name>
    <dbReference type="NCBI Taxonomy" id="2763498"/>
    <lineage>
        <taxon>Bacteria</taxon>
        <taxon>Pseudomonadati</taxon>
        <taxon>Pseudomonadota</taxon>
        <taxon>Gammaproteobacteria</taxon>
        <taxon>Lysobacterales</taxon>
        <taxon>Rhodanobacteraceae</taxon>
        <taxon>Dyella</taxon>
    </lineage>
</organism>
<protein>
    <submittedName>
        <fullName evidence="1">Uncharacterized protein</fullName>
    </submittedName>
</protein>
<dbReference type="Proteomes" id="UP000515873">
    <property type="component" value="Chromosome"/>
</dbReference>
<reference evidence="1 2" key="1">
    <citation type="submission" date="2020-08" db="EMBL/GenBank/DDBJ databases">
        <title>Dyella sp. G9 isolated from forest soil.</title>
        <authorList>
            <person name="Fu J."/>
            <person name="Qiu L."/>
        </authorList>
    </citation>
    <scope>NUCLEOTIDE SEQUENCE [LARGE SCALE GENOMIC DNA]</scope>
    <source>
        <strain evidence="1 2">G9</strain>
    </source>
</reference>
<gene>
    <name evidence="1" type="ORF">H8F01_00820</name>
</gene>
<evidence type="ECO:0000313" key="2">
    <source>
        <dbReference type="Proteomes" id="UP000515873"/>
    </source>
</evidence>
<proteinExistence type="predicted"/>
<dbReference type="RefSeq" id="WP_187057215.1">
    <property type="nucleotide sequence ID" value="NZ_CP060412.1"/>
</dbReference>
<dbReference type="KEGG" id="dtl:H8F01_00820"/>
<name>A0A7G8Q4P8_9GAMM</name>
<accession>A0A7G8Q4P8</accession>
<evidence type="ECO:0000313" key="1">
    <source>
        <dbReference type="EMBL" id="QNK01756.1"/>
    </source>
</evidence>
<dbReference type="EMBL" id="CP060412">
    <property type="protein sequence ID" value="QNK01756.1"/>
    <property type="molecule type" value="Genomic_DNA"/>
</dbReference>